<dbReference type="EMBL" id="QXIL01000024">
    <property type="protein sequence ID" value="RXI77026.1"/>
    <property type="molecule type" value="Genomic_DNA"/>
</dbReference>
<organism evidence="1 2">
    <name type="scientific">Levilactobacillus suantsaii</name>
    <dbReference type="NCBI Taxonomy" id="2292255"/>
    <lineage>
        <taxon>Bacteria</taxon>
        <taxon>Bacillati</taxon>
        <taxon>Bacillota</taxon>
        <taxon>Bacilli</taxon>
        <taxon>Lactobacillales</taxon>
        <taxon>Lactobacillaceae</taxon>
        <taxon>Levilactobacillus</taxon>
    </lineage>
</organism>
<comment type="caution">
    <text evidence="1">The sequence shown here is derived from an EMBL/GenBank/DDBJ whole genome shotgun (WGS) entry which is preliminary data.</text>
</comment>
<keyword evidence="2" id="KW-1185">Reference proteome</keyword>
<name>A0A4Q0VFR4_9LACO</name>
<dbReference type="RefSeq" id="WP_129033129.1">
    <property type="nucleotide sequence ID" value="NZ_CP059603.1"/>
</dbReference>
<protein>
    <submittedName>
        <fullName evidence="1">Uncharacterized protein</fullName>
    </submittedName>
</protein>
<sequence length="66" mass="7622">MARDFTALMNQLKNKELDEFEVGPDDFQAFQQAYMAFDTRKRVIGQAHKNGKLVYHYDHDAGNQSA</sequence>
<evidence type="ECO:0000313" key="2">
    <source>
        <dbReference type="Proteomes" id="UP000290602"/>
    </source>
</evidence>
<dbReference type="OrthoDB" id="2146345at2"/>
<evidence type="ECO:0000313" key="1">
    <source>
        <dbReference type="EMBL" id="RXI77026.1"/>
    </source>
</evidence>
<proteinExistence type="predicted"/>
<gene>
    <name evidence="1" type="ORF">DXH47_09735</name>
</gene>
<accession>A0A4Q0VFR4</accession>
<dbReference type="Proteomes" id="UP000290602">
    <property type="component" value="Unassembled WGS sequence"/>
</dbReference>
<reference evidence="1 2" key="1">
    <citation type="submission" date="2018-08" db="EMBL/GenBank/DDBJ databases">
        <title>Lactobacillus suantsai sp. nov., isolated from traditional fermented suan-tsai in Taiwan.</title>
        <authorList>
            <person name="Huang C.-H."/>
        </authorList>
    </citation>
    <scope>NUCLEOTIDE SEQUENCE [LARGE SCALE GENOMIC DNA]</scope>
    <source>
        <strain evidence="1 2">BCRC 12945</strain>
    </source>
</reference>
<dbReference type="AlphaFoldDB" id="A0A4Q0VFR4"/>